<name>A0A0P6XU28_9CHLR</name>
<dbReference type="AlphaFoldDB" id="A0A0P6XU28"/>
<evidence type="ECO:0000313" key="8">
    <source>
        <dbReference type="Proteomes" id="UP000050544"/>
    </source>
</evidence>
<comment type="caution">
    <text evidence="7">The sequence shown here is derived from an EMBL/GenBank/DDBJ whole genome shotgun (WGS) entry which is preliminary data.</text>
</comment>
<dbReference type="PANTHER" id="PTHR33217:SF7">
    <property type="entry name" value="TRANSPOSASE FOR INSERTION SEQUENCE ELEMENT IS1081"/>
    <property type="match status" value="1"/>
</dbReference>
<evidence type="ECO:0000256" key="5">
    <source>
        <dbReference type="ARBA" id="ARBA00023172"/>
    </source>
</evidence>
<reference evidence="7 8" key="1">
    <citation type="submission" date="2015-07" db="EMBL/GenBank/DDBJ databases">
        <title>Whole genome sequence of Thermanaerothrix daxensis DSM 23592.</title>
        <authorList>
            <person name="Hemp J."/>
            <person name="Ward L.M."/>
            <person name="Pace L.A."/>
            <person name="Fischer W.W."/>
        </authorList>
    </citation>
    <scope>NUCLEOTIDE SEQUENCE [LARGE SCALE GENOMIC DNA]</scope>
    <source>
        <strain evidence="7 8">GNS-1</strain>
    </source>
</reference>
<keyword evidence="3 6" id="KW-0815">Transposition</keyword>
<comment type="function">
    <text evidence="1 6">Required for the transposition of the insertion element.</text>
</comment>
<keyword evidence="8" id="KW-1185">Reference proteome</keyword>
<evidence type="ECO:0000256" key="3">
    <source>
        <dbReference type="ARBA" id="ARBA00022578"/>
    </source>
</evidence>
<comment type="similarity">
    <text evidence="2 6">Belongs to the transposase mutator family.</text>
</comment>
<evidence type="ECO:0000256" key="2">
    <source>
        <dbReference type="ARBA" id="ARBA00010961"/>
    </source>
</evidence>
<sequence>MTHQNDYTSVQELTEKGLEGVSELMRVLINNIMQVERTRYLQAGEYERTEERKGHANGYKPKTVKTRVGEITFAIPQVREGGFYPSALEKGLRSERALVVTLAEMYIHGVSTRKVKAITEQLCGVEISAMQVSRAVAQLDEVLQQWRERPLGEITYLYLDARYEKVREAGQVRDTCTCSRCKCTAVLLATGIFPEGEWQVLGVSTSLSEHESHWKAFLKGLKDRGMHGVQLVISDDHSGLGAARRAVLGSIPWQRCQFHLQQNAGADVPKQAMRMEVAADIRAMFNAPDRKTTEKFLQAAIQKYAVSAPRLSAWLEQNLADGFMVCDFPLEHRRLIRTTKSLERVNKEIRRRTTVVGIFPNEASCLRLIFALLMEISEEWQIGKHYCAGKSLTC</sequence>
<dbReference type="Pfam" id="PF00872">
    <property type="entry name" value="Transposase_mut"/>
    <property type="match status" value="1"/>
</dbReference>
<dbReference type="NCBIfam" id="NF033543">
    <property type="entry name" value="transpos_IS256"/>
    <property type="match status" value="1"/>
</dbReference>
<gene>
    <name evidence="7" type="ORF">SE15_10350</name>
</gene>
<dbReference type="Proteomes" id="UP000050544">
    <property type="component" value="Unassembled WGS sequence"/>
</dbReference>
<dbReference type="PATRIC" id="fig|869279.4.peg.1687"/>
<dbReference type="GO" id="GO:0006313">
    <property type="term" value="P:DNA transposition"/>
    <property type="evidence" value="ECO:0007669"/>
    <property type="project" value="UniProtKB-UniRule"/>
</dbReference>
<evidence type="ECO:0000313" key="7">
    <source>
        <dbReference type="EMBL" id="KPL82527.1"/>
    </source>
</evidence>
<evidence type="ECO:0000256" key="6">
    <source>
        <dbReference type="RuleBase" id="RU365089"/>
    </source>
</evidence>
<keyword evidence="6" id="KW-0814">Transposable element</keyword>
<keyword evidence="4 6" id="KW-0238">DNA-binding</keyword>
<keyword evidence="5 6" id="KW-0233">DNA recombination</keyword>
<dbReference type="EMBL" id="LGKO01000005">
    <property type="protein sequence ID" value="KPL82527.1"/>
    <property type="molecule type" value="Genomic_DNA"/>
</dbReference>
<evidence type="ECO:0000256" key="1">
    <source>
        <dbReference type="ARBA" id="ARBA00002190"/>
    </source>
</evidence>
<dbReference type="InterPro" id="IPR001207">
    <property type="entry name" value="Transposase_mutator"/>
</dbReference>
<dbReference type="GO" id="GO:0004803">
    <property type="term" value="F:transposase activity"/>
    <property type="evidence" value="ECO:0007669"/>
    <property type="project" value="UniProtKB-UniRule"/>
</dbReference>
<organism evidence="7 8">
    <name type="scientific">Thermanaerothrix daxensis</name>
    <dbReference type="NCBI Taxonomy" id="869279"/>
    <lineage>
        <taxon>Bacteria</taxon>
        <taxon>Bacillati</taxon>
        <taxon>Chloroflexota</taxon>
        <taxon>Anaerolineae</taxon>
        <taxon>Anaerolineales</taxon>
        <taxon>Anaerolineaceae</taxon>
        <taxon>Thermanaerothrix</taxon>
    </lineage>
</organism>
<protein>
    <recommendedName>
        <fullName evidence="6">Mutator family transposase</fullName>
    </recommendedName>
</protein>
<dbReference type="GO" id="GO:0003677">
    <property type="term" value="F:DNA binding"/>
    <property type="evidence" value="ECO:0007669"/>
    <property type="project" value="UniProtKB-UniRule"/>
</dbReference>
<dbReference type="PANTHER" id="PTHR33217">
    <property type="entry name" value="TRANSPOSASE FOR INSERTION SEQUENCE ELEMENT IS1081"/>
    <property type="match status" value="1"/>
</dbReference>
<proteinExistence type="inferred from homology"/>
<dbReference type="OrthoDB" id="9811288at2"/>
<accession>A0A0P6XU28</accession>
<evidence type="ECO:0000256" key="4">
    <source>
        <dbReference type="ARBA" id="ARBA00023125"/>
    </source>
</evidence>